<name>A0A1V4HN60_9BACL</name>
<evidence type="ECO:0000313" key="2">
    <source>
        <dbReference type="EMBL" id="OPH59247.1"/>
    </source>
</evidence>
<evidence type="ECO:0000313" key="3">
    <source>
        <dbReference type="Proteomes" id="UP000190626"/>
    </source>
</evidence>
<organism evidence="2 3">
    <name type="scientific">Paenibacillus ferrarius</name>
    <dbReference type="NCBI Taxonomy" id="1469647"/>
    <lineage>
        <taxon>Bacteria</taxon>
        <taxon>Bacillati</taxon>
        <taxon>Bacillota</taxon>
        <taxon>Bacilli</taxon>
        <taxon>Bacillales</taxon>
        <taxon>Paenibacillaceae</taxon>
        <taxon>Paenibacillus</taxon>
    </lineage>
</organism>
<dbReference type="EMBL" id="MBTG01000007">
    <property type="protein sequence ID" value="OPH59247.1"/>
    <property type="molecule type" value="Genomic_DNA"/>
</dbReference>
<gene>
    <name evidence="2" type="ORF">BC351_20225</name>
</gene>
<feature type="transmembrane region" description="Helical" evidence="1">
    <location>
        <begin position="52"/>
        <end position="69"/>
    </location>
</feature>
<keyword evidence="1" id="KW-1133">Transmembrane helix</keyword>
<evidence type="ECO:0000256" key="1">
    <source>
        <dbReference type="SAM" id="Phobius"/>
    </source>
</evidence>
<keyword evidence="1" id="KW-0812">Transmembrane</keyword>
<dbReference type="AlphaFoldDB" id="A0A1V4HN60"/>
<accession>A0A1V4HN60</accession>
<sequence length="71" mass="8197">MKPFSAVLRIIAFGIGLALPFTILIIKISLFAVVILLDIWHNRKISHKKHDLITYWITGIVTGYLYKFIQI</sequence>
<reference evidence="3" key="1">
    <citation type="submission" date="2016-07" db="EMBL/GenBank/DDBJ databases">
        <authorList>
            <person name="Florea S."/>
            <person name="Webb J.S."/>
            <person name="Jaromczyk J."/>
            <person name="Schardl C.L."/>
        </authorList>
    </citation>
    <scope>NUCLEOTIDE SEQUENCE [LARGE SCALE GENOMIC DNA]</scope>
    <source>
        <strain evidence="3">CY1</strain>
    </source>
</reference>
<proteinExistence type="predicted"/>
<feature type="transmembrane region" description="Helical" evidence="1">
    <location>
        <begin position="12"/>
        <end position="40"/>
    </location>
</feature>
<dbReference type="Proteomes" id="UP000190626">
    <property type="component" value="Unassembled WGS sequence"/>
</dbReference>
<keyword evidence="1" id="KW-0472">Membrane</keyword>
<protein>
    <submittedName>
        <fullName evidence="2">Uncharacterized protein</fullName>
    </submittedName>
</protein>
<comment type="caution">
    <text evidence="2">The sequence shown here is derived from an EMBL/GenBank/DDBJ whole genome shotgun (WGS) entry which is preliminary data.</text>
</comment>
<keyword evidence="3" id="KW-1185">Reference proteome</keyword>